<reference evidence="2" key="1">
    <citation type="journal article" date="2019" name="Plant Biotechnol. J.">
        <title>Genome sequencing of the Australian wild diploid species Gossypium australe highlights disease resistance and delayed gland morphogenesis.</title>
        <authorList>
            <person name="Cai Y."/>
            <person name="Cai X."/>
            <person name="Wang Q."/>
            <person name="Wang P."/>
            <person name="Zhang Y."/>
            <person name="Cai C."/>
            <person name="Xu Y."/>
            <person name="Wang K."/>
            <person name="Zhou Z."/>
            <person name="Wang C."/>
            <person name="Geng S."/>
            <person name="Li B."/>
            <person name="Dong Q."/>
            <person name="Hou Y."/>
            <person name="Wang H."/>
            <person name="Ai P."/>
            <person name="Liu Z."/>
            <person name="Yi F."/>
            <person name="Sun M."/>
            <person name="An G."/>
            <person name="Cheng J."/>
            <person name="Zhang Y."/>
            <person name="Shi Q."/>
            <person name="Xie Y."/>
            <person name="Shi X."/>
            <person name="Chang Y."/>
            <person name="Huang F."/>
            <person name="Chen Y."/>
            <person name="Hong S."/>
            <person name="Mi L."/>
            <person name="Sun Q."/>
            <person name="Zhang L."/>
            <person name="Zhou B."/>
            <person name="Peng R."/>
            <person name="Zhang X."/>
            <person name="Liu F."/>
        </authorList>
    </citation>
    <scope>NUCLEOTIDE SEQUENCE [LARGE SCALE GENOMIC DNA]</scope>
    <source>
        <strain evidence="2">cv. PA1801</strain>
    </source>
</reference>
<organism evidence="1 2">
    <name type="scientific">Gossypium australe</name>
    <dbReference type="NCBI Taxonomy" id="47621"/>
    <lineage>
        <taxon>Eukaryota</taxon>
        <taxon>Viridiplantae</taxon>
        <taxon>Streptophyta</taxon>
        <taxon>Embryophyta</taxon>
        <taxon>Tracheophyta</taxon>
        <taxon>Spermatophyta</taxon>
        <taxon>Magnoliopsida</taxon>
        <taxon>eudicotyledons</taxon>
        <taxon>Gunneridae</taxon>
        <taxon>Pentapetalae</taxon>
        <taxon>rosids</taxon>
        <taxon>malvids</taxon>
        <taxon>Malvales</taxon>
        <taxon>Malvaceae</taxon>
        <taxon>Malvoideae</taxon>
        <taxon>Gossypium</taxon>
    </lineage>
</organism>
<gene>
    <name evidence="1" type="ORF">EPI10_016565</name>
</gene>
<sequence length="166" mass="19888">MLRYDYSILYRKGSLNTVADALSRRSHVQEGQMFQCEISKVWSDIWNRVTSSVLMDTKLRQVIHELQQQLNVHPKYSWMEQYCEEREKWSLATIQISRWVFSTISMIVHWEATLEYMPHGTASPVYFTRRVYRRMLRTGCRMFHLSNMQGRRRSLPWSPSASTYPL</sequence>
<dbReference type="EMBL" id="SMMG02000006">
    <property type="protein sequence ID" value="KAA3470893.1"/>
    <property type="molecule type" value="Genomic_DNA"/>
</dbReference>
<evidence type="ECO:0000313" key="1">
    <source>
        <dbReference type="EMBL" id="KAA3470893.1"/>
    </source>
</evidence>
<protein>
    <submittedName>
        <fullName evidence="1">Polyprotein</fullName>
    </submittedName>
</protein>
<keyword evidence="2" id="KW-1185">Reference proteome</keyword>
<comment type="caution">
    <text evidence="1">The sequence shown here is derived from an EMBL/GenBank/DDBJ whole genome shotgun (WGS) entry which is preliminary data.</text>
</comment>
<name>A0A5B6VP93_9ROSI</name>
<evidence type="ECO:0000313" key="2">
    <source>
        <dbReference type="Proteomes" id="UP000325315"/>
    </source>
</evidence>
<accession>A0A5B6VP93</accession>
<proteinExistence type="predicted"/>
<dbReference type="Proteomes" id="UP000325315">
    <property type="component" value="Unassembled WGS sequence"/>
</dbReference>
<dbReference type="OrthoDB" id="4369127at2759"/>
<dbReference type="AlphaFoldDB" id="A0A5B6VP93"/>